<dbReference type="EMBL" id="CP012898">
    <property type="protein sequence ID" value="ALJ05692.1"/>
    <property type="molecule type" value="Genomic_DNA"/>
</dbReference>
<evidence type="ECO:0000313" key="3">
    <source>
        <dbReference type="Proteomes" id="UP000057981"/>
    </source>
</evidence>
<keyword evidence="3" id="KW-1185">Reference proteome</keyword>
<gene>
    <name evidence="2" type="ORF">APS56_11395</name>
</gene>
<organism evidence="2 3">
    <name type="scientific">Pseudalgibacter alginicilyticus</name>
    <dbReference type="NCBI Taxonomy" id="1736674"/>
    <lineage>
        <taxon>Bacteria</taxon>
        <taxon>Pseudomonadati</taxon>
        <taxon>Bacteroidota</taxon>
        <taxon>Flavobacteriia</taxon>
        <taxon>Flavobacteriales</taxon>
        <taxon>Flavobacteriaceae</taxon>
        <taxon>Pseudalgibacter</taxon>
    </lineage>
</organism>
<evidence type="ECO:0000256" key="1">
    <source>
        <dbReference type="SAM" id="Phobius"/>
    </source>
</evidence>
<reference evidence="2 3" key="1">
    <citation type="submission" date="2015-10" db="EMBL/GenBank/DDBJ databases">
        <authorList>
            <person name="Gilbert D.G."/>
        </authorList>
    </citation>
    <scope>NUCLEOTIDE SEQUENCE [LARGE SCALE GENOMIC DNA]</scope>
    <source>
        <strain evidence="3">HZ-22</strain>
    </source>
</reference>
<name>A0A0P0D9Y5_9FLAO</name>
<dbReference type="AlphaFoldDB" id="A0A0P0D9Y5"/>
<keyword evidence="1" id="KW-1133">Transmembrane helix</keyword>
<dbReference type="Proteomes" id="UP000057981">
    <property type="component" value="Chromosome"/>
</dbReference>
<protein>
    <submittedName>
        <fullName evidence="2">Uncharacterized protein</fullName>
    </submittedName>
</protein>
<keyword evidence="1" id="KW-0812">Transmembrane</keyword>
<feature type="transmembrane region" description="Helical" evidence="1">
    <location>
        <begin position="12"/>
        <end position="29"/>
    </location>
</feature>
<sequence>MQPSQTTSFRVLLAGFITVLASFILCYYIKEYAISETLTTIEIDVSLKWKVYPNPTFGI</sequence>
<proteinExistence type="predicted"/>
<evidence type="ECO:0000313" key="2">
    <source>
        <dbReference type="EMBL" id="ALJ05692.1"/>
    </source>
</evidence>
<accession>A0A0P0D9Y5</accession>
<keyword evidence="1" id="KW-0472">Membrane</keyword>
<dbReference type="KEGG" id="ahz:APS56_11395"/>